<dbReference type="Proteomes" id="UP000309788">
    <property type="component" value="Unassembled WGS sequence"/>
</dbReference>
<keyword evidence="4" id="KW-1185">Reference proteome</keyword>
<protein>
    <recommendedName>
        <fullName evidence="2">Microcin J25-processing protein McjB C-terminal domain-containing protein</fullName>
    </recommendedName>
</protein>
<name>A0A5R9KIL1_9BACT</name>
<evidence type="ECO:0000256" key="1">
    <source>
        <dbReference type="SAM" id="Phobius"/>
    </source>
</evidence>
<dbReference type="Pfam" id="PF13471">
    <property type="entry name" value="Transglut_core3"/>
    <property type="match status" value="1"/>
</dbReference>
<evidence type="ECO:0000259" key="2">
    <source>
        <dbReference type="Pfam" id="PF13471"/>
    </source>
</evidence>
<accession>A0A5R9KIL1</accession>
<evidence type="ECO:0000313" key="4">
    <source>
        <dbReference type="Proteomes" id="UP000309788"/>
    </source>
</evidence>
<dbReference type="EMBL" id="VCEI01000011">
    <property type="protein sequence ID" value="TLU96063.1"/>
    <property type="molecule type" value="Genomic_DNA"/>
</dbReference>
<evidence type="ECO:0000313" key="3">
    <source>
        <dbReference type="EMBL" id="TLU96063.1"/>
    </source>
</evidence>
<keyword evidence="1" id="KW-1133">Transmembrane helix</keyword>
<keyword evidence="1" id="KW-0472">Membrane</keyword>
<keyword evidence="1" id="KW-0812">Transmembrane</keyword>
<feature type="transmembrane region" description="Helical" evidence="1">
    <location>
        <begin position="5"/>
        <end position="25"/>
    </location>
</feature>
<gene>
    <name evidence="3" type="ORF">FEM55_02630</name>
</gene>
<feature type="domain" description="Microcin J25-processing protein McjB C-terminal" evidence="2">
    <location>
        <begin position="54"/>
        <end position="110"/>
    </location>
</feature>
<dbReference type="OrthoDB" id="671090at2"/>
<dbReference type="AlphaFoldDB" id="A0A5R9KIL1"/>
<dbReference type="InterPro" id="IPR032708">
    <property type="entry name" value="McjB_C"/>
</dbReference>
<organism evidence="3 4">
    <name type="scientific">Dyadobacter sediminis</name>
    <dbReference type="NCBI Taxonomy" id="1493691"/>
    <lineage>
        <taxon>Bacteria</taxon>
        <taxon>Pseudomonadati</taxon>
        <taxon>Bacteroidota</taxon>
        <taxon>Cytophagia</taxon>
        <taxon>Cytophagales</taxon>
        <taxon>Spirosomataceae</taxon>
        <taxon>Dyadobacter</taxon>
    </lineage>
</organism>
<reference evidence="3 4" key="1">
    <citation type="submission" date="2019-05" db="EMBL/GenBank/DDBJ databases">
        <authorList>
            <person name="Qu J.-H."/>
        </authorList>
    </citation>
    <scope>NUCLEOTIDE SEQUENCE [LARGE SCALE GENOMIC DNA]</scope>
    <source>
        <strain evidence="3 4">Z12</strain>
    </source>
</reference>
<proteinExistence type="predicted"/>
<sequence>MLRKIFMRTALFLIGNVISIIHIVYKKPVKTILEPDSNGFQSGNPYLIFLVSQLIEGMPYHIPMPFKCYERALTARFVFNVLKVKSVFYIGFNPKAATRTEKLHAWLETDIGDVCGFTIKDRYVVLEKYA</sequence>
<comment type="caution">
    <text evidence="3">The sequence shown here is derived from an EMBL/GenBank/DDBJ whole genome shotgun (WGS) entry which is preliminary data.</text>
</comment>